<name>A0A158QET8_HYMDI</name>
<evidence type="ECO:0000256" key="4">
    <source>
        <dbReference type="ARBA" id="ARBA00022801"/>
    </source>
</evidence>
<dbReference type="PANTHER" id="PTHR11010:SF107">
    <property type="entry name" value="DIPEPTIDYL PEPTIDASE 2"/>
    <property type="match status" value="1"/>
</dbReference>
<keyword evidence="2" id="KW-0645">Protease</keyword>
<sequence>MLLIYFLLFAAVSCQTPPPWPPKVGTYDQKISHFDFVYYSPTYKQRFVYEVPSDKWYKPGGPVFFYCGNEGDIMVFWNNTGFMFDIAPMFNALIVFAEHRYYGVSLPFGENSFVQPQIGFLSVEEALADYAELIPVLKTEFNASSSSVIAFGGSYGGMLAAYMRLRYPHIVEGAIAASSPFKWVTGEEGLHPFFESIKEVYFAADESCIPVIQAAYAEILKRSQEGSSGLNNITKELQLCTPLENMSDLDWMLRWSRNAFVMMSMMDYPYASSFMSILPANPVNVSCAKATEFGIQNPVAGLREAVGVLYERTSKSCFDFKKQYIDCADITGCGLGNDAIAWDFQACTEIHLYDPSNATSNDLFPSLPKTLDDVNTYCFEKYGVKLAEKQLLTGFGPISIWKTTSNIVFSNGNLDPWMKGGVLKDVSKSVIALQISGGAHHLDLRGANPADPPSVKIARQAEVEAISSWLAAHEKNRYDNPST</sequence>
<dbReference type="Pfam" id="PF05577">
    <property type="entry name" value="Peptidase_S28"/>
    <property type="match status" value="1"/>
</dbReference>
<dbReference type="STRING" id="6216.A0A158QET8"/>
<evidence type="ECO:0000313" key="6">
    <source>
        <dbReference type="EMBL" id="VDL60223.1"/>
    </source>
</evidence>
<dbReference type="AlphaFoldDB" id="A0A158QET8"/>
<keyword evidence="4" id="KW-0378">Hydrolase</keyword>
<dbReference type="Gene3D" id="1.20.120.980">
    <property type="entry name" value="Serine carboxypeptidase S28, SKS domain"/>
    <property type="match status" value="1"/>
</dbReference>
<keyword evidence="5" id="KW-0325">Glycoprotein</keyword>
<evidence type="ECO:0000256" key="5">
    <source>
        <dbReference type="ARBA" id="ARBA00023180"/>
    </source>
</evidence>
<dbReference type="GO" id="GO:0008239">
    <property type="term" value="F:dipeptidyl-peptidase activity"/>
    <property type="evidence" value="ECO:0007669"/>
    <property type="project" value="TreeGrafter"/>
</dbReference>
<evidence type="ECO:0000313" key="8">
    <source>
        <dbReference type="WBParaSite" id="HDID_0000790701-mRNA-1"/>
    </source>
</evidence>
<comment type="similarity">
    <text evidence="1">Belongs to the peptidase S28 family.</text>
</comment>
<dbReference type="InterPro" id="IPR029058">
    <property type="entry name" value="AB_hydrolase_fold"/>
</dbReference>
<dbReference type="GO" id="GO:0070008">
    <property type="term" value="F:serine-type exopeptidase activity"/>
    <property type="evidence" value="ECO:0007669"/>
    <property type="project" value="InterPro"/>
</dbReference>
<keyword evidence="3" id="KW-0732">Signal</keyword>
<dbReference type="SUPFAM" id="SSF53474">
    <property type="entry name" value="alpha/beta-Hydrolases"/>
    <property type="match status" value="2"/>
</dbReference>
<reference evidence="8" key="1">
    <citation type="submission" date="2016-04" db="UniProtKB">
        <authorList>
            <consortium name="WormBaseParasite"/>
        </authorList>
    </citation>
    <scope>IDENTIFICATION</scope>
</reference>
<reference evidence="6 7" key="2">
    <citation type="submission" date="2018-11" db="EMBL/GenBank/DDBJ databases">
        <authorList>
            <consortium name="Pathogen Informatics"/>
        </authorList>
    </citation>
    <scope>NUCLEOTIDE SEQUENCE [LARGE SCALE GENOMIC DNA]</scope>
</reference>
<dbReference type="Gene3D" id="3.40.50.1820">
    <property type="entry name" value="alpha/beta hydrolase"/>
    <property type="match status" value="1"/>
</dbReference>
<proteinExistence type="inferred from homology"/>
<evidence type="ECO:0000256" key="2">
    <source>
        <dbReference type="ARBA" id="ARBA00022670"/>
    </source>
</evidence>
<dbReference type="GO" id="GO:0006508">
    <property type="term" value="P:proteolysis"/>
    <property type="evidence" value="ECO:0007669"/>
    <property type="project" value="UniProtKB-KW"/>
</dbReference>
<dbReference type="InterPro" id="IPR008758">
    <property type="entry name" value="Peptidase_S28"/>
</dbReference>
<dbReference type="WBParaSite" id="HDID_0000790701-mRNA-1">
    <property type="protein sequence ID" value="HDID_0000790701-mRNA-1"/>
    <property type="gene ID" value="HDID_0000790701"/>
</dbReference>
<evidence type="ECO:0000256" key="3">
    <source>
        <dbReference type="ARBA" id="ARBA00022729"/>
    </source>
</evidence>
<dbReference type="OrthoDB" id="2130629at2759"/>
<dbReference type="InterPro" id="IPR042269">
    <property type="entry name" value="Ser_carbopepase_S28_SKS"/>
</dbReference>
<dbReference type="Proteomes" id="UP000274504">
    <property type="component" value="Unassembled WGS sequence"/>
</dbReference>
<dbReference type="EMBL" id="UYSG01010996">
    <property type="protein sequence ID" value="VDL60223.1"/>
    <property type="molecule type" value="Genomic_DNA"/>
</dbReference>
<evidence type="ECO:0000313" key="7">
    <source>
        <dbReference type="Proteomes" id="UP000274504"/>
    </source>
</evidence>
<dbReference type="PANTHER" id="PTHR11010">
    <property type="entry name" value="PROTEASE S28 PRO-X CARBOXYPEPTIDASE-RELATED"/>
    <property type="match status" value="1"/>
</dbReference>
<gene>
    <name evidence="6" type="ORF">HDID_LOCUS7905</name>
</gene>
<protein>
    <submittedName>
        <fullName evidence="8">Lysosomal Pro-X carboxypeptidase</fullName>
    </submittedName>
</protein>
<evidence type="ECO:0000256" key="1">
    <source>
        <dbReference type="ARBA" id="ARBA00011079"/>
    </source>
</evidence>
<accession>A0A158QET8</accession>
<organism evidence="8">
    <name type="scientific">Hymenolepis diminuta</name>
    <name type="common">Rat tapeworm</name>
    <dbReference type="NCBI Taxonomy" id="6216"/>
    <lineage>
        <taxon>Eukaryota</taxon>
        <taxon>Metazoa</taxon>
        <taxon>Spiralia</taxon>
        <taxon>Lophotrochozoa</taxon>
        <taxon>Platyhelminthes</taxon>
        <taxon>Cestoda</taxon>
        <taxon>Eucestoda</taxon>
        <taxon>Cyclophyllidea</taxon>
        <taxon>Hymenolepididae</taxon>
        <taxon>Hymenolepis</taxon>
    </lineage>
</organism>